<name>A0A1Q8TDY6_9GAMM</name>
<gene>
    <name evidence="2" type="ORF">BTW10_07720</name>
</gene>
<dbReference type="FunFam" id="3.40.50.720:FF:000084">
    <property type="entry name" value="Short-chain dehydrogenase reductase"/>
    <property type="match status" value="1"/>
</dbReference>
<protein>
    <submittedName>
        <fullName evidence="2">Short-chain dehydrogenase</fullName>
    </submittedName>
</protein>
<reference evidence="2 3" key="1">
    <citation type="submission" date="2016-12" db="EMBL/GenBank/DDBJ databases">
        <title>Draft genome sequences of strains Salinicola socius SMB35, Salinicola sp. MH3R3-1 and Chromohalobacter sp. SMB17 from the Verkhnekamsk potash mining region of Russia.</title>
        <authorList>
            <person name="Mavrodi D.V."/>
            <person name="Olsson B.E."/>
            <person name="Korsakova E.S."/>
            <person name="Pyankova A."/>
            <person name="Mavrodi O.V."/>
            <person name="Plotnikova E.G."/>
        </authorList>
    </citation>
    <scope>NUCLEOTIDE SEQUENCE [LARGE SCALE GENOMIC DNA]</scope>
    <source>
        <strain evidence="2 3">SMB17</strain>
    </source>
</reference>
<dbReference type="GO" id="GO:0016616">
    <property type="term" value="F:oxidoreductase activity, acting on the CH-OH group of donors, NAD or NADP as acceptor"/>
    <property type="evidence" value="ECO:0007669"/>
    <property type="project" value="TreeGrafter"/>
</dbReference>
<evidence type="ECO:0000256" key="1">
    <source>
        <dbReference type="ARBA" id="ARBA00006484"/>
    </source>
</evidence>
<evidence type="ECO:0000313" key="3">
    <source>
        <dbReference type="Proteomes" id="UP000186806"/>
    </source>
</evidence>
<dbReference type="EMBL" id="MSDQ01000018">
    <property type="protein sequence ID" value="OLO11874.1"/>
    <property type="molecule type" value="Genomic_DNA"/>
</dbReference>
<dbReference type="CDD" id="cd05233">
    <property type="entry name" value="SDR_c"/>
    <property type="match status" value="1"/>
</dbReference>
<dbReference type="GO" id="GO:0030497">
    <property type="term" value="P:fatty acid elongation"/>
    <property type="evidence" value="ECO:0007669"/>
    <property type="project" value="TreeGrafter"/>
</dbReference>
<evidence type="ECO:0000313" key="2">
    <source>
        <dbReference type="EMBL" id="OLO11874.1"/>
    </source>
</evidence>
<comment type="caution">
    <text evidence="2">The sequence shown here is derived from an EMBL/GenBank/DDBJ whole genome shotgun (WGS) entry which is preliminary data.</text>
</comment>
<dbReference type="RefSeq" id="WP_075368905.1">
    <property type="nucleotide sequence ID" value="NZ_MSDQ01000018.1"/>
</dbReference>
<dbReference type="Pfam" id="PF13561">
    <property type="entry name" value="adh_short_C2"/>
    <property type="match status" value="1"/>
</dbReference>
<dbReference type="InterPro" id="IPR036291">
    <property type="entry name" value="NAD(P)-bd_dom_sf"/>
</dbReference>
<dbReference type="InterPro" id="IPR002347">
    <property type="entry name" value="SDR_fam"/>
</dbReference>
<dbReference type="PANTHER" id="PTHR42760">
    <property type="entry name" value="SHORT-CHAIN DEHYDROGENASES/REDUCTASES FAMILY MEMBER"/>
    <property type="match status" value="1"/>
</dbReference>
<keyword evidence="3" id="KW-1185">Reference proteome</keyword>
<proteinExistence type="inferred from homology"/>
<accession>A0A1Q8TDY6</accession>
<dbReference type="PRINTS" id="PR00081">
    <property type="entry name" value="GDHRDH"/>
</dbReference>
<dbReference type="Proteomes" id="UP000186806">
    <property type="component" value="Unassembled WGS sequence"/>
</dbReference>
<organism evidence="2 3">
    <name type="scientific">Chromohalobacter japonicus</name>
    <dbReference type="NCBI Taxonomy" id="223900"/>
    <lineage>
        <taxon>Bacteria</taxon>
        <taxon>Pseudomonadati</taxon>
        <taxon>Pseudomonadota</taxon>
        <taxon>Gammaproteobacteria</taxon>
        <taxon>Oceanospirillales</taxon>
        <taxon>Halomonadaceae</taxon>
        <taxon>Chromohalobacter</taxon>
    </lineage>
</organism>
<dbReference type="Gene3D" id="3.40.50.720">
    <property type="entry name" value="NAD(P)-binding Rossmann-like Domain"/>
    <property type="match status" value="1"/>
</dbReference>
<dbReference type="PANTHER" id="PTHR42760:SF129">
    <property type="entry name" value="OXIDOREDUCTASE"/>
    <property type="match status" value="1"/>
</dbReference>
<comment type="similarity">
    <text evidence="1">Belongs to the short-chain dehydrogenases/reductases (SDR) family.</text>
</comment>
<sequence>MNQDTAQSHPTRSHCAVVTGGARNIGQATALRLQQDGYHVIVVDIVEPEADSLKAEARQVDLADADATRRVMEEIAAHHTVTRLVNNVGIVAPALIEEARLEDFDKLMHLNVCSALVCTQALLPSMQASGMGRIVLNTSRVVLGKEGRTIYSATKGALQSMARTWALELAEHSITVNCVAPGPIATSAFWQNNPPDSERARRIIDNIPLSRMGQPEDVAQAISFFCDERSGFITGQTLFVCGGVTVG</sequence>
<dbReference type="AlphaFoldDB" id="A0A1Q8TDY6"/>
<dbReference type="SUPFAM" id="SSF51735">
    <property type="entry name" value="NAD(P)-binding Rossmann-fold domains"/>
    <property type="match status" value="1"/>
</dbReference>